<accession>A0A0W0RVC7</accession>
<evidence type="ECO:0000256" key="1">
    <source>
        <dbReference type="SAM" id="Phobius"/>
    </source>
</evidence>
<name>A0A0W0RVC7_LEGBO</name>
<proteinExistence type="predicted"/>
<dbReference type="Proteomes" id="UP000054695">
    <property type="component" value="Unassembled WGS sequence"/>
</dbReference>
<feature type="transmembrane region" description="Helical" evidence="1">
    <location>
        <begin position="29"/>
        <end position="51"/>
    </location>
</feature>
<dbReference type="AlphaFoldDB" id="A0A0W0RVC7"/>
<dbReference type="EMBL" id="LNXU01000012">
    <property type="protein sequence ID" value="KTC74917.1"/>
    <property type="molecule type" value="Genomic_DNA"/>
</dbReference>
<protein>
    <submittedName>
        <fullName evidence="2">Uncharacterized protein</fullName>
    </submittedName>
</protein>
<keyword evidence="1" id="KW-0472">Membrane</keyword>
<evidence type="ECO:0000313" key="3">
    <source>
        <dbReference type="Proteomes" id="UP000054695"/>
    </source>
</evidence>
<evidence type="ECO:0000313" key="2">
    <source>
        <dbReference type="EMBL" id="KTC74917.1"/>
    </source>
</evidence>
<keyword evidence="1" id="KW-0812">Transmembrane</keyword>
<keyword evidence="1" id="KW-1133">Transmembrane helix</keyword>
<sequence length="66" mass="7191">MLIGSFVCLVIAILAAIYRFTGTNPTLTLLAKIILYLSLAAFFILLIVYVLNSAPPPPEDKKTLPL</sequence>
<dbReference type="RefSeq" id="WP_058458596.1">
    <property type="nucleotide sequence ID" value="NZ_CAAAIY010000004.1"/>
</dbReference>
<gene>
    <name evidence="2" type="ORF">Lboz_0904</name>
</gene>
<organism evidence="2 3">
    <name type="scientific">Legionella bozemanae</name>
    <name type="common">Fluoribacter bozemanae</name>
    <dbReference type="NCBI Taxonomy" id="447"/>
    <lineage>
        <taxon>Bacteria</taxon>
        <taxon>Pseudomonadati</taxon>
        <taxon>Pseudomonadota</taxon>
        <taxon>Gammaproteobacteria</taxon>
        <taxon>Legionellales</taxon>
        <taxon>Legionellaceae</taxon>
        <taxon>Legionella</taxon>
    </lineage>
</organism>
<dbReference type="PATRIC" id="fig|447.4.peg.978"/>
<comment type="caution">
    <text evidence="2">The sequence shown here is derived from an EMBL/GenBank/DDBJ whole genome shotgun (WGS) entry which is preliminary data.</text>
</comment>
<dbReference type="OrthoDB" id="5653240at2"/>
<reference evidence="2 3" key="1">
    <citation type="submission" date="2015-11" db="EMBL/GenBank/DDBJ databases">
        <title>Genomic analysis of 38 Legionella species identifies large and diverse effector repertoires.</title>
        <authorList>
            <person name="Burstein D."/>
            <person name="Amaro F."/>
            <person name="Zusman T."/>
            <person name="Lifshitz Z."/>
            <person name="Cohen O."/>
            <person name="Gilbert J.A."/>
            <person name="Pupko T."/>
            <person name="Shuman H.A."/>
            <person name="Segal G."/>
        </authorList>
    </citation>
    <scope>NUCLEOTIDE SEQUENCE [LARGE SCALE GENOMIC DNA]</scope>
    <source>
        <strain evidence="2 3">WIGA</strain>
    </source>
</reference>
<keyword evidence="3" id="KW-1185">Reference proteome</keyword>